<dbReference type="KEGG" id="dsf:UWK_02663"/>
<dbReference type="Pfam" id="PF13186">
    <property type="entry name" value="SPASM"/>
    <property type="match status" value="1"/>
</dbReference>
<evidence type="ECO:0000256" key="5">
    <source>
        <dbReference type="ARBA" id="ARBA00023004"/>
    </source>
</evidence>
<protein>
    <submittedName>
        <fullName evidence="8">Putative Fe-S oxidoreductase</fullName>
    </submittedName>
</protein>
<accession>M1NHX7</accession>
<dbReference type="AlphaFoldDB" id="M1NHX7"/>
<keyword evidence="3" id="KW-0949">S-adenosyl-L-methionine</keyword>
<feature type="domain" description="Radical SAM core" evidence="7">
    <location>
        <begin position="57"/>
        <end position="275"/>
    </location>
</feature>
<keyword evidence="6" id="KW-0411">Iron-sulfur</keyword>
<dbReference type="InterPro" id="IPR050377">
    <property type="entry name" value="Radical_SAM_PqqE_MftC-like"/>
</dbReference>
<dbReference type="InterPro" id="IPR013785">
    <property type="entry name" value="Aldolase_TIM"/>
</dbReference>
<proteinExistence type="predicted"/>
<keyword evidence="9" id="KW-1185">Reference proteome</keyword>
<dbReference type="CDD" id="cd01335">
    <property type="entry name" value="Radical_SAM"/>
    <property type="match status" value="1"/>
</dbReference>
<dbReference type="SFLD" id="SFLDG01067">
    <property type="entry name" value="SPASM/twitch_domain_containing"/>
    <property type="match status" value="1"/>
</dbReference>
<keyword evidence="2" id="KW-0004">4Fe-4S</keyword>
<sequence>MIGHIKMRTMHNAYIYSGILKRSFLSLVAAAPYVTPRKISNVAQCEVEKYRRVLSPKSLPYVAVIDITNTCNLCCPYCPTGTRRDSGRKPGMIDIPVVRKLIDEVGEYLVSANLFNWGEPLLHPRIAEITSMFHDARIYTTISSNLSLPRQEALESVCNAGLDYLMVSISGAFQAVHEIYHKKASLQTVIENTRSLISYKKARGLKRPIVEWKYLLFKHNQDEVESARTLAMKIGVDVFRVVKGGGATEAIIDNGSIPRRNIRAPFCHQLWNTVAVNADGGISPCCFLFFKEDDFGDYLQDEIRQIRNSGRSVAARTFFSPSCINQLQQGLRHPCLKCELVHGQSHLKDYLRSNSAAKKGHRTGGP</sequence>
<dbReference type="CDD" id="cd21109">
    <property type="entry name" value="SPASM"/>
    <property type="match status" value="1"/>
</dbReference>
<keyword evidence="4" id="KW-0479">Metal-binding</keyword>
<dbReference type="InterPro" id="IPR023885">
    <property type="entry name" value="4Fe4S-binding_SPASM_dom"/>
</dbReference>
<gene>
    <name evidence="8" type="ordered locus">UWK_02663</name>
</gene>
<evidence type="ECO:0000256" key="2">
    <source>
        <dbReference type="ARBA" id="ARBA00022485"/>
    </source>
</evidence>
<evidence type="ECO:0000256" key="6">
    <source>
        <dbReference type="ARBA" id="ARBA00023014"/>
    </source>
</evidence>
<evidence type="ECO:0000313" key="8">
    <source>
        <dbReference type="EMBL" id="AGF79199.1"/>
    </source>
</evidence>
<dbReference type="GO" id="GO:0051536">
    <property type="term" value="F:iron-sulfur cluster binding"/>
    <property type="evidence" value="ECO:0007669"/>
    <property type="project" value="UniProtKB-KW"/>
</dbReference>
<dbReference type="SFLD" id="SFLDG01387">
    <property type="entry name" value="BtrN-like_SPASM_domain_contain"/>
    <property type="match status" value="1"/>
</dbReference>
<dbReference type="STRING" id="1167006.UWK_02663"/>
<evidence type="ECO:0000259" key="7">
    <source>
        <dbReference type="PROSITE" id="PS51918"/>
    </source>
</evidence>
<dbReference type="Gene3D" id="3.20.20.70">
    <property type="entry name" value="Aldolase class I"/>
    <property type="match status" value="1"/>
</dbReference>
<organism evidence="8 9">
    <name type="scientific">Desulfocapsa sulfexigens (strain DSM 10523 / SB164P1)</name>
    <dbReference type="NCBI Taxonomy" id="1167006"/>
    <lineage>
        <taxon>Bacteria</taxon>
        <taxon>Pseudomonadati</taxon>
        <taxon>Thermodesulfobacteriota</taxon>
        <taxon>Desulfobulbia</taxon>
        <taxon>Desulfobulbales</taxon>
        <taxon>Desulfocapsaceae</taxon>
        <taxon>Desulfocapsa</taxon>
    </lineage>
</organism>
<comment type="cofactor">
    <cofactor evidence="1">
        <name>[4Fe-4S] cluster</name>
        <dbReference type="ChEBI" id="CHEBI:49883"/>
    </cofactor>
</comment>
<evidence type="ECO:0000256" key="4">
    <source>
        <dbReference type="ARBA" id="ARBA00022723"/>
    </source>
</evidence>
<dbReference type="PROSITE" id="PS51918">
    <property type="entry name" value="RADICAL_SAM"/>
    <property type="match status" value="1"/>
</dbReference>
<name>M1NHX7_DESSD</name>
<evidence type="ECO:0000256" key="3">
    <source>
        <dbReference type="ARBA" id="ARBA00022691"/>
    </source>
</evidence>
<reference evidence="9" key="1">
    <citation type="journal article" date="2013" name="Stand. Genomic Sci.">
        <title>Complete genome sequence of Desulfocapsa sulfexigens, a marine deltaproteobacterium specialized in disproportionating inorganic sulfur compounds.</title>
        <authorList>
            <person name="Finster K.W."/>
            <person name="Kjeldsen K.U."/>
            <person name="Kube M."/>
            <person name="Reinhardt R."/>
            <person name="Mussmann M."/>
            <person name="Amann R."/>
            <person name="Schreiber L."/>
        </authorList>
    </citation>
    <scope>NUCLEOTIDE SEQUENCE [LARGE SCALE GENOMIC DNA]</scope>
    <source>
        <strain evidence="9">DSM 10523 / SB164P1</strain>
    </source>
</reference>
<dbReference type="GO" id="GO:0003824">
    <property type="term" value="F:catalytic activity"/>
    <property type="evidence" value="ECO:0007669"/>
    <property type="project" value="InterPro"/>
</dbReference>
<dbReference type="InterPro" id="IPR058240">
    <property type="entry name" value="rSAM_sf"/>
</dbReference>
<dbReference type="SFLD" id="SFLDS00029">
    <property type="entry name" value="Radical_SAM"/>
    <property type="match status" value="1"/>
</dbReference>
<dbReference type="Pfam" id="PF04055">
    <property type="entry name" value="Radical_SAM"/>
    <property type="match status" value="1"/>
</dbReference>
<keyword evidence="5" id="KW-0408">Iron</keyword>
<dbReference type="EMBL" id="CP003985">
    <property type="protein sequence ID" value="AGF79199.1"/>
    <property type="molecule type" value="Genomic_DNA"/>
</dbReference>
<dbReference type="eggNOG" id="COG0535">
    <property type="taxonomic scope" value="Bacteria"/>
</dbReference>
<dbReference type="HOGENOM" id="CLU_009273_1_1_7"/>
<dbReference type="InterPro" id="IPR034391">
    <property type="entry name" value="AdoMet-like_SPASM_containing"/>
</dbReference>
<dbReference type="GO" id="GO:0046872">
    <property type="term" value="F:metal ion binding"/>
    <property type="evidence" value="ECO:0007669"/>
    <property type="project" value="UniProtKB-KW"/>
</dbReference>
<dbReference type="PANTHER" id="PTHR11228">
    <property type="entry name" value="RADICAL SAM DOMAIN PROTEIN"/>
    <property type="match status" value="1"/>
</dbReference>
<dbReference type="Proteomes" id="UP000011721">
    <property type="component" value="Chromosome"/>
</dbReference>
<evidence type="ECO:0000313" key="9">
    <source>
        <dbReference type="Proteomes" id="UP000011721"/>
    </source>
</evidence>
<dbReference type="PANTHER" id="PTHR11228:SF7">
    <property type="entry name" value="PQQA PEPTIDE CYCLASE"/>
    <property type="match status" value="1"/>
</dbReference>
<dbReference type="SUPFAM" id="SSF102114">
    <property type="entry name" value="Radical SAM enzymes"/>
    <property type="match status" value="1"/>
</dbReference>
<evidence type="ECO:0000256" key="1">
    <source>
        <dbReference type="ARBA" id="ARBA00001966"/>
    </source>
</evidence>
<dbReference type="InterPro" id="IPR007197">
    <property type="entry name" value="rSAM"/>
</dbReference>